<dbReference type="OrthoDB" id="3257239at2"/>
<dbReference type="RefSeq" id="WP_087104127.1">
    <property type="nucleotide sequence ID" value="NZ_FWFG01000064.1"/>
</dbReference>
<dbReference type="EMBL" id="FWFG01000064">
    <property type="protein sequence ID" value="SLM92028.1"/>
    <property type="molecule type" value="Genomic_DNA"/>
</dbReference>
<keyword evidence="1" id="KW-1133">Transmembrane helix</keyword>
<reference evidence="2 3" key="1">
    <citation type="submission" date="2017-02" db="EMBL/GenBank/DDBJ databases">
        <authorList>
            <person name="Peterson S.W."/>
        </authorList>
    </citation>
    <scope>NUCLEOTIDE SEQUENCE [LARGE SCALE GENOMIC DNA]</scope>
    <source>
        <strain evidence="2 3">CIP104813</strain>
    </source>
</reference>
<keyword evidence="3" id="KW-1185">Reference proteome</keyword>
<feature type="transmembrane region" description="Helical" evidence="1">
    <location>
        <begin position="92"/>
        <end position="114"/>
    </location>
</feature>
<protein>
    <submittedName>
        <fullName evidence="2">Secreted protein</fullName>
    </submittedName>
</protein>
<keyword evidence="1" id="KW-0812">Transmembrane</keyword>
<dbReference type="AlphaFoldDB" id="A0A1X6X0I2"/>
<evidence type="ECO:0000313" key="2">
    <source>
        <dbReference type="EMBL" id="SLM92028.1"/>
    </source>
</evidence>
<feature type="transmembrane region" description="Helical" evidence="1">
    <location>
        <begin position="126"/>
        <end position="147"/>
    </location>
</feature>
<dbReference type="Pfam" id="PF11377">
    <property type="entry name" value="DUF3180"/>
    <property type="match status" value="1"/>
</dbReference>
<feature type="transmembrane region" description="Helical" evidence="1">
    <location>
        <begin position="38"/>
        <end position="57"/>
    </location>
</feature>
<sequence length="169" mass="17023">MRPLSIPMLAVVLLVSGVIGAALSAAVASSGAAVPVAGWLSGIVLLALAGVLLALGLPMRRYLRESEERRLTPTLAPRRHQLDLPTAYRTILLARSAAITGAIVAGLFAGQALHLVGPGGGDLVRAILPTAFAALGGLVLGIVGIIVERWGTLPPEDGGGAADTEGTTA</sequence>
<dbReference type="InterPro" id="IPR021517">
    <property type="entry name" value="DUF3180"/>
</dbReference>
<evidence type="ECO:0000313" key="3">
    <source>
        <dbReference type="Proteomes" id="UP000195981"/>
    </source>
</evidence>
<dbReference type="Proteomes" id="UP000195981">
    <property type="component" value="Unassembled WGS sequence"/>
</dbReference>
<name>A0A1X6X0I2_9MICO</name>
<keyword evidence="1" id="KW-0472">Membrane</keyword>
<organism evidence="2 3">
    <name type="scientific">Brachybacterium nesterenkovii</name>
    <dbReference type="NCBI Taxonomy" id="47847"/>
    <lineage>
        <taxon>Bacteria</taxon>
        <taxon>Bacillati</taxon>
        <taxon>Actinomycetota</taxon>
        <taxon>Actinomycetes</taxon>
        <taxon>Micrococcales</taxon>
        <taxon>Dermabacteraceae</taxon>
        <taxon>Brachybacterium</taxon>
    </lineage>
</organism>
<gene>
    <name evidence="2" type="ORF">FM110_07485</name>
</gene>
<proteinExistence type="predicted"/>
<evidence type="ECO:0000256" key="1">
    <source>
        <dbReference type="SAM" id="Phobius"/>
    </source>
</evidence>
<accession>A0A1X6X0I2</accession>